<dbReference type="EMBL" id="CP084166">
    <property type="protein sequence ID" value="UJG42104.1"/>
    <property type="molecule type" value="Genomic_DNA"/>
</dbReference>
<accession>A0A9Y1FMQ4</accession>
<name>A0A9Y1FMQ4_9ARCH</name>
<evidence type="ECO:0000259" key="2">
    <source>
        <dbReference type="Pfam" id="PF13240"/>
    </source>
</evidence>
<reference evidence="3" key="1">
    <citation type="journal article" date="2022" name="Nat. Microbiol.">
        <title>Unique mobile elements and scalable gene flow at the prokaryote-eukaryote boundary revealed by circularized Asgard archaea genomes.</title>
        <authorList>
            <person name="Wu F."/>
            <person name="Speth D.R."/>
            <person name="Philosof A."/>
            <person name="Cremiere A."/>
            <person name="Narayanan A."/>
            <person name="Barco R.A."/>
            <person name="Connon S.A."/>
            <person name="Amend J.P."/>
            <person name="Antoshechkin I.A."/>
            <person name="Orphan V.J."/>
        </authorList>
    </citation>
    <scope>NUCLEOTIDE SEQUENCE</scope>
    <source>
        <strain evidence="3">PM71</strain>
    </source>
</reference>
<feature type="domain" description="Zinc-ribbon" evidence="2">
    <location>
        <begin position="5"/>
        <end position="26"/>
    </location>
</feature>
<organism evidence="3">
    <name type="scientific">Candidatus Heimdallarchaeum aukensis</name>
    <dbReference type="NCBI Taxonomy" id="2876573"/>
    <lineage>
        <taxon>Archaea</taxon>
        <taxon>Promethearchaeati</taxon>
        <taxon>Candidatus Heimdallarchaeota</taxon>
        <taxon>Candidatus Heimdallarchaeia (ex Rinke et al. 2021) (nom. nud.)</taxon>
        <taxon>Candidatus Heimdallarchaeales</taxon>
        <taxon>Candidatus Heimdallarchaeaceae</taxon>
        <taxon>Candidatus Heimdallarchaeum</taxon>
    </lineage>
</organism>
<dbReference type="AlphaFoldDB" id="A0A9Y1FMQ4"/>
<evidence type="ECO:0000256" key="1">
    <source>
        <dbReference type="SAM" id="Coils"/>
    </source>
</evidence>
<sequence length="274" mass="31805">MSSECPYCHSPVKQSWNFCRRCGARLEHDLAQVDPIKEEIAIEDPESPTGVIYEPIKPVEEEEKVEEKEEKKELTDDELVERIADVILSRERYNELLKKKKELDNEINILLDRVTNKLIPKEEALPKIKKLKQEVEEVTELEKEFENFEGILPIEEIIEDRNNERIKLKKLKSLKGDKAISASTIAEMETKYKKNIENLTVKLNIELAKMRKTFDAVSRKLKALQKELEVLYVKFQTGEMSETEYENEKKRVSGELNKMKKVSNAVAAILAEAK</sequence>
<feature type="coiled-coil region" evidence="1">
    <location>
        <begin position="57"/>
        <end position="174"/>
    </location>
</feature>
<gene>
    <name evidence="3" type="ORF">K9W45_06490</name>
</gene>
<dbReference type="Proteomes" id="UP001201020">
    <property type="component" value="Chromosome"/>
</dbReference>
<proteinExistence type="predicted"/>
<evidence type="ECO:0000313" key="3">
    <source>
        <dbReference type="EMBL" id="UJG42104.1"/>
    </source>
</evidence>
<protein>
    <submittedName>
        <fullName evidence="3">Zinc ribbon domain-containing protein</fullName>
    </submittedName>
</protein>
<dbReference type="Pfam" id="PF13240">
    <property type="entry name" value="Zn_Ribbon_1"/>
    <property type="match status" value="1"/>
</dbReference>
<dbReference type="InterPro" id="IPR026870">
    <property type="entry name" value="Zinc_ribbon_dom"/>
</dbReference>
<keyword evidence="1" id="KW-0175">Coiled coil</keyword>